<dbReference type="AlphaFoldDB" id="A0A5N6MXV8"/>
<evidence type="ECO:0000313" key="3">
    <source>
        <dbReference type="Proteomes" id="UP000326396"/>
    </source>
</evidence>
<protein>
    <submittedName>
        <fullName evidence="2">Uncharacterized protein</fullName>
    </submittedName>
</protein>
<keyword evidence="1" id="KW-1133">Transmembrane helix</keyword>
<organism evidence="2 3">
    <name type="scientific">Mikania micrantha</name>
    <name type="common">bitter vine</name>
    <dbReference type="NCBI Taxonomy" id="192012"/>
    <lineage>
        <taxon>Eukaryota</taxon>
        <taxon>Viridiplantae</taxon>
        <taxon>Streptophyta</taxon>
        <taxon>Embryophyta</taxon>
        <taxon>Tracheophyta</taxon>
        <taxon>Spermatophyta</taxon>
        <taxon>Magnoliopsida</taxon>
        <taxon>eudicotyledons</taxon>
        <taxon>Gunneridae</taxon>
        <taxon>Pentapetalae</taxon>
        <taxon>asterids</taxon>
        <taxon>campanulids</taxon>
        <taxon>Asterales</taxon>
        <taxon>Asteraceae</taxon>
        <taxon>Asteroideae</taxon>
        <taxon>Heliantheae alliance</taxon>
        <taxon>Eupatorieae</taxon>
        <taxon>Mikania</taxon>
    </lineage>
</organism>
<sequence length="226" mass="25245">MSAAEVVLDIEGEGTLHPNIWLYAVSYDSWFRVFSHGKSQARTPFRSRCYWDRAVDDKHACDHSFTSKGSCWLLLKLQVTFVSCLLHAPFVIQVWKGATYATGNDWVESLWIDGWKVVGVTLFTIICGERVASQSNITLLTSCGGVGYLLLLQAGFRNSAGIAAKFLECIASFLQVPVVMAILLGDQFPKQDVNSPILLITSAICVWVLLIKLQYLKFEHIAFCFL</sequence>
<feature type="transmembrane region" description="Helical" evidence="1">
    <location>
        <begin position="197"/>
        <end position="216"/>
    </location>
</feature>
<name>A0A5N6MXV8_9ASTR</name>
<evidence type="ECO:0000256" key="1">
    <source>
        <dbReference type="SAM" id="Phobius"/>
    </source>
</evidence>
<reference evidence="2 3" key="1">
    <citation type="submission" date="2019-05" db="EMBL/GenBank/DDBJ databases">
        <title>Mikania micrantha, genome provides insights into the molecular mechanism of rapid growth.</title>
        <authorList>
            <person name="Liu B."/>
        </authorList>
    </citation>
    <scope>NUCLEOTIDE SEQUENCE [LARGE SCALE GENOMIC DNA]</scope>
    <source>
        <strain evidence="2">NLD-2019</strain>
        <tissue evidence="2">Leaf</tissue>
    </source>
</reference>
<proteinExistence type="predicted"/>
<keyword evidence="1" id="KW-0472">Membrane</keyword>
<comment type="caution">
    <text evidence="2">The sequence shown here is derived from an EMBL/GenBank/DDBJ whole genome shotgun (WGS) entry which is preliminary data.</text>
</comment>
<dbReference type="Proteomes" id="UP000326396">
    <property type="component" value="Linkage Group LG4"/>
</dbReference>
<keyword evidence="3" id="KW-1185">Reference proteome</keyword>
<keyword evidence="1" id="KW-0812">Transmembrane</keyword>
<evidence type="ECO:0000313" key="2">
    <source>
        <dbReference type="EMBL" id="KAD4179273.1"/>
    </source>
</evidence>
<accession>A0A5N6MXV8</accession>
<dbReference type="EMBL" id="SZYD01000014">
    <property type="protein sequence ID" value="KAD4179273.1"/>
    <property type="molecule type" value="Genomic_DNA"/>
</dbReference>
<feature type="transmembrane region" description="Helical" evidence="1">
    <location>
        <begin position="162"/>
        <end position="185"/>
    </location>
</feature>
<gene>
    <name evidence="2" type="ORF">E3N88_27864</name>
</gene>